<comment type="caution">
    <text evidence="1">The sequence shown here is derived from an EMBL/GenBank/DDBJ whole genome shotgun (WGS) entry which is preliminary data.</text>
</comment>
<reference evidence="1" key="1">
    <citation type="journal article" date="2023" name="Mol. Ecol. Resour.">
        <title>Chromosome-level genome assembly of a triploid poplar Populus alba 'Berolinensis'.</title>
        <authorList>
            <person name="Chen S."/>
            <person name="Yu Y."/>
            <person name="Wang X."/>
            <person name="Wang S."/>
            <person name="Zhang T."/>
            <person name="Zhou Y."/>
            <person name="He R."/>
            <person name="Meng N."/>
            <person name="Wang Y."/>
            <person name="Liu W."/>
            <person name="Liu Z."/>
            <person name="Liu J."/>
            <person name="Guo Q."/>
            <person name="Huang H."/>
            <person name="Sederoff R.R."/>
            <person name="Wang G."/>
            <person name="Qu G."/>
            <person name="Chen S."/>
        </authorList>
    </citation>
    <scope>NUCLEOTIDE SEQUENCE</scope>
    <source>
        <strain evidence="1">SC-2020</strain>
    </source>
</reference>
<dbReference type="EMBL" id="JAQIZT010000014">
    <property type="protein sequence ID" value="KAJ6973311.1"/>
    <property type="molecule type" value="Genomic_DNA"/>
</dbReference>
<proteinExistence type="predicted"/>
<evidence type="ECO:0000313" key="1">
    <source>
        <dbReference type="EMBL" id="KAJ6973301.1"/>
    </source>
</evidence>
<sequence>MHAVHVADKYYIFLLKRIANSRKQIMTRAERYRQY</sequence>
<keyword evidence="3" id="KW-1185">Reference proteome</keyword>
<dbReference type="Proteomes" id="UP001164929">
    <property type="component" value="Chromosome 14"/>
</dbReference>
<evidence type="ECO:0000313" key="3">
    <source>
        <dbReference type="Proteomes" id="UP001164929"/>
    </source>
</evidence>
<evidence type="ECO:0000313" key="2">
    <source>
        <dbReference type="EMBL" id="KAJ6973311.1"/>
    </source>
</evidence>
<dbReference type="EMBL" id="JAQIZT010000014">
    <property type="protein sequence ID" value="KAJ6973301.1"/>
    <property type="molecule type" value="Genomic_DNA"/>
</dbReference>
<protein>
    <submittedName>
        <fullName evidence="1">Uncharacterized protein</fullName>
    </submittedName>
</protein>
<name>A0AAD6LU79_9ROSI</name>
<accession>A0AAD6LU79</accession>
<organism evidence="1 3">
    <name type="scientific">Populus alba x Populus x berolinensis</name>
    <dbReference type="NCBI Taxonomy" id="444605"/>
    <lineage>
        <taxon>Eukaryota</taxon>
        <taxon>Viridiplantae</taxon>
        <taxon>Streptophyta</taxon>
        <taxon>Embryophyta</taxon>
        <taxon>Tracheophyta</taxon>
        <taxon>Spermatophyta</taxon>
        <taxon>Magnoliopsida</taxon>
        <taxon>eudicotyledons</taxon>
        <taxon>Gunneridae</taxon>
        <taxon>Pentapetalae</taxon>
        <taxon>rosids</taxon>
        <taxon>fabids</taxon>
        <taxon>Malpighiales</taxon>
        <taxon>Salicaceae</taxon>
        <taxon>Saliceae</taxon>
        <taxon>Populus</taxon>
    </lineage>
</organism>
<dbReference type="AlphaFoldDB" id="A0AAD6LU79"/>
<gene>
    <name evidence="1" type="ORF">NC653_033591</name>
    <name evidence="2" type="ORF">NC653_033599</name>
</gene>